<evidence type="ECO:0000256" key="1">
    <source>
        <dbReference type="SAM" id="MobiDB-lite"/>
    </source>
</evidence>
<evidence type="ECO:0000313" key="2">
    <source>
        <dbReference type="EMBL" id="PSR76552.1"/>
    </source>
</evidence>
<feature type="compositionally biased region" description="Polar residues" evidence="1">
    <location>
        <begin position="1"/>
        <end position="17"/>
    </location>
</feature>
<keyword evidence="3" id="KW-1185">Reference proteome</keyword>
<name>A0A1U7L5G4_9APHY</name>
<dbReference type="Proteomes" id="UP000186601">
    <property type="component" value="Unassembled WGS sequence"/>
</dbReference>
<organism evidence="2 3">
    <name type="scientific">Hermanssonia centrifuga</name>
    <dbReference type="NCBI Taxonomy" id="98765"/>
    <lineage>
        <taxon>Eukaryota</taxon>
        <taxon>Fungi</taxon>
        <taxon>Dikarya</taxon>
        <taxon>Basidiomycota</taxon>
        <taxon>Agaricomycotina</taxon>
        <taxon>Agaricomycetes</taxon>
        <taxon>Polyporales</taxon>
        <taxon>Meruliaceae</taxon>
        <taxon>Hermanssonia</taxon>
    </lineage>
</organism>
<feature type="compositionally biased region" description="Low complexity" evidence="1">
    <location>
        <begin position="107"/>
        <end position="117"/>
    </location>
</feature>
<feature type="region of interest" description="Disordered" evidence="1">
    <location>
        <begin position="1"/>
        <end position="38"/>
    </location>
</feature>
<reference evidence="2 3" key="1">
    <citation type="submission" date="2018-02" db="EMBL/GenBank/DDBJ databases">
        <title>Genome sequence of the basidiomycete white-rot fungus Phlebia centrifuga.</title>
        <authorList>
            <person name="Granchi Z."/>
            <person name="Peng M."/>
            <person name="de Vries R.P."/>
            <person name="Hilden K."/>
            <person name="Makela M.R."/>
            <person name="Grigoriev I."/>
            <person name="Riley R."/>
        </authorList>
    </citation>
    <scope>NUCLEOTIDE SEQUENCE [LARGE SCALE GENOMIC DNA]</scope>
    <source>
        <strain evidence="2 3">FBCC195</strain>
    </source>
</reference>
<protein>
    <submittedName>
        <fullName evidence="2">Uncharacterized protein</fullName>
    </submittedName>
</protein>
<proteinExistence type="predicted"/>
<feature type="region of interest" description="Disordered" evidence="1">
    <location>
        <begin position="101"/>
        <end position="162"/>
    </location>
</feature>
<feature type="compositionally biased region" description="Acidic residues" evidence="1">
    <location>
        <begin position="204"/>
        <end position="218"/>
    </location>
</feature>
<gene>
    <name evidence="2" type="ORF">PHLCEN_2v8382</name>
</gene>
<feature type="compositionally biased region" description="Basic residues" evidence="1">
    <location>
        <begin position="135"/>
        <end position="146"/>
    </location>
</feature>
<feature type="compositionally biased region" description="Polar residues" evidence="1">
    <location>
        <begin position="150"/>
        <end position="161"/>
    </location>
</feature>
<dbReference type="EMBL" id="MLYV02000840">
    <property type="protein sequence ID" value="PSR76552.1"/>
    <property type="molecule type" value="Genomic_DNA"/>
</dbReference>
<comment type="caution">
    <text evidence="2">The sequence shown here is derived from an EMBL/GenBank/DDBJ whole genome shotgun (WGS) entry which is preliminary data.</text>
</comment>
<dbReference type="AlphaFoldDB" id="A0A1U7L5G4"/>
<feature type="region of interest" description="Disordered" evidence="1">
    <location>
        <begin position="192"/>
        <end position="218"/>
    </location>
</feature>
<evidence type="ECO:0000313" key="3">
    <source>
        <dbReference type="Proteomes" id="UP000186601"/>
    </source>
</evidence>
<accession>A0A1U7L5G4</accession>
<sequence length="246" mass="26732">MSDIPTQDLAQLLQTSRGYEPFLPSDPPHQSPSPSAASVRDHIGLAIVLIPQDALKQEDGITVHFSSEGLAVHYRRPAHTQLARGMRTPNTTLQPHSAVLNPEHTVSPTAPSSPTPSKLRAPGSQWCIRDSPGSRRTKHTRQSRSRAHSDASTASVPSSQILEMELVSPERTVSTPEPTFGAGGVLSGLESLGTQWETEPRVADDDDSETEPEAEPDDEWTALLMKRVFAHAAAEGALTSFKRKRR</sequence>